<dbReference type="Proteomes" id="UP000031339">
    <property type="component" value="Unassembled WGS sequence"/>
</dbReference>
<feature type="transmembrane region" description="Helical" evidence="1">
    <location>
        <begin position="324"/>
        <end position="346"/>
    </location>
</feature>
<dbReference type="OrthoDB" id="9796461at2"/>
<dbReference type="AlphaFoldDB" id="A0A0C1K551"/>
<dbReference type="GO" id="GO:0009103">
    <property type="term" value="P:lipopolysaccharide biosynthetic process"/>
    <property type="evidence" value="ECO:0007669"/>
    <property type="project" value="TreeGrafter"/>
</dbReference>
<dbReference type="PANTHER" id="PTHR23028">
    <property type="entry name" value="ACETYLTRANSFERASE"/>
    <property type="match status" value="1"/>
</dbReference>
<feature type="transmembrane region" description="Helical" evidence="1">
    <location>
        <begin position="263"/>
        <end position="284"/>
    </location>
</feature>
<dbReference type="InterPro" id="IPR050879">
    <property type="entry name" value="Acyltransferase_3"/>
</dbReference>
<evidence type="ECO:0000313" key="4">
    <source>
        <dbReference type="Proteomes" id="UP000031339"/>
    </source>
</evidence>
<name>A0A0C1K551_STRCV</name>
<dbReference type="STRING" id="862969.SCI_0108"/>
<gene>
    <name evidence="3" type="ORF">RN79_07050</name>
</gene>
<dbReference type="InterPro" id="IPR002656">
    <property type="entry name" value="Acyl_transf_3_dom"/>
</dbReference>
<keyword evidence="3" id="KW-0808">Transferase</keyword>
<dbReference type="PANTHER" id="PTHR23028:SF53">
    <property type="entry name" value="ACYL_TRANSF_3 DOMAIN-CONTAINING PROTEIN"/>
    <property type="match status" value="1"/>
</dbReference>
<dbReference type="EMBL" id="JWIY01000002">
    <property type="protein sequence ID" value="KIC77941.1"/>
    <property type="molecule type" value="Genomic_DNA"/>
</dbReference>
<feature type="transmembrane region" description="Helical" evidence="1">
    <location>
        <begin position="166"/>
        <end position="188"/>
    </location>
</feature>
<evidence type="ECO:0000256" key="1">
    <source>
        <dbReference type="SAM" id="Phobius"/>
    </source>
</evidence>
<feature type="transmembrane region" description="Helical" evidence="1">
    <location>
        <begin position="134"/>
        <end position="154"/>
    </location>
</feature>
<dbReference type="eggNOG" id="COG1835">
    <property type="taxonomic scope" value="Bacteria"/>
</dbReference>
<organism evidence="3 4">
    <name type="scientific">Streptococcus constellatus</name>
    <dbReference type="NCBI Taxonomy" id="76860"/>
    <lineage>
        <taxon>Bacteria</taxon>
        <taxon>Bacillati</taxon>
        <taxon>Bacillota</taxon>
        <taxon>Bacilli</taxon>
        <taxon>Lactobacillales</taxon>
        <taxon>Streptococcaceae</taxon>
        <taxon>Streptococcus</taxon>
        <taxon>Streptococcus anginosus group</taxon>
    </lineage>
</organism>
<feature type="transmembrane region" description="Helical" evidence="1">
    <location>
        <begin position="238"/>
        <end position="257"/>
    </location>
</feature>
<sequence>MRVKWFSLVRITGLLLVLLYHFFQKAFPGGFIGVDIFFTFSGFLITSLLIDEFARNKGIDIKGFLRRRFYRIVPPLVLMILVVMPFTLLIRRDFVAGIGTQIAAAFGFMTNFYEILSGGNYESQFIPHLFVHTWSLALEMHYYILWGLATWYLAKKSKNVGQFRGVIFLVSSALFFISFLSMFVRGFFSSNFSVIYFSSFTHIFPFFVGSVLATVSGVSDLGAPFRKIEQALDLKKTFYLLGGSFVALLLLTFLLRFDNLLTYLFGFLLATVFSVVMILATRVLHEKTPHVDEPPIITFIADTSYGVYLFHWPFYIIFSQLMSNGLAVLLTTILSFAFAAGSFYLLEPTLAGKEPKVFGLKMNIKQITTPVFYSLIPFTLITLIIIMIAPKIGAFEENLLVNGLNQADNKMQITRTQVDHATASQYNVTKGTTVIGDSVALRASEWLKQAMPEAQVDAAVSRNLASGLEVYQTDISNKVLLENVVLALGANTVDNYESLLNQFIAKLPKGHRLILVTPYDGRTAHDGTSIAVKTRQYELELAKKYDYVFVADWYQVAIEHPEIWYGTDYVHFGSESTTITKGGELYAQTVKQTIEEATKKGTVKK</sequence>
<feature type="transmembrane region" description="Helical" evidence="1">
    <location>
        <begin position="69"/>
        <end position="90"/>
    </location>
</feature>
<feature type="transmembrane region" description="Helical" evidence="1">
    <location>
        <begin position="29"/>
        <end position="49"/>
    </location>
</feature>
<reference evidence="3 4" key="1">
    <citation type="submission" date="2014-12" db="EMBL/GenBank/DDBJ databases">
        <title>Partial genome sequence of Streptococcus constellatus KCOM 1650 (= ChDC B144).</title>
        <authorList>
            <person name="Kook J.-K."/>
            <person name="Park S.-N."/>
            <person name="Lim Y.K."/>
            <person name="Jo E."/>
        </authorList>
    </citation>
    <scope>NUCLEOTIDE SEQUENCE [LARGE SCALE GENOMIC DNA]</scope>
    <source>
        <strain evidence="3 4">KCOM 1650</strain>
    </source>
</reference>
<evidence type="ECO:0000313" key="3">
    <source>
        <dbReference type="EMBL" id="KIC77941.1"/>
    </source>
</evidence>
<keyword evidence="1" id="KW-1133">Transmembrane helix</keyword>
<feature type="transmembrane region" description="Helical" evidence="1">
    <location>
        <begin position="367"/>
        <end position="389"/>
    </location>
</feature>
<dbReference type="GO" id="GO:0016747">
    <property type="term" value="F:acyltransferase activity, transferring groups other than amino-acyl groups"/>
    <property type="evidence" value="ECO:0007669"/>
    <property type="project" value="InterPro"/>
</dbReference>
<keyword evidence="3" id="KW-0012">Acyltransferase</keyword>
<dbReference type="RefSeq" id="WP_039677545.1">
    <property type="nucleotide sequence ID" value="NZ_JWIY01000002.1"/>
</dbReference>
<dbReference type="SUPFAM" id="SSF52266">
    <property type="entry name" value="SGNH hydrolase"/>
    <property type="match status" value="1"/>
</dbReference>
<protein>
    <submittedName>
        <fullName evidence="3">Acyltransferase</fullName>
    </submittedName>
</protein>
<feature type="transmembrane region" description="Helical" evidence="1">
    <location>
        <begin position="194"/>
        <end position="218"/>
    </location>
</feature>
<keyword evidence="1" id="KW-0472">Membrane</keyword>
<keyword evidence="1" id="KW-0812">Transmembrane</keyword>
<proteinExistence type="predicted"/>
<feature type="transmembrane region" description="Helical" evidence="1">
    <location>
        <begin position="296"/>
        <end position="318"/>
    </location>
</feature>
<evidence type="ECO:0000259" key="2">
    <source>
        <dbReference type="Pfam" id="PF01757"/>
    </source>
</evidence>
<dbReference type="GO" id="GO:0016020">
    <property type="term" value="C:membrane"/>
    <property type="evidence" value="ECO:0007669"/>
    <property type="project" value="TreeGrafter"/>
</dbReference>
<dbReference type="Pfam" id="PF01757">
    <property type="entry name" value="Acyl_transf_3"/>
    <property type="match status" value="1"/>
</dbReference>
<feature type="domain" description="Acyltransferase 3" evidence="2">
    <location>
        <begin position="4"/>
        <end position="345"/>
    </location>
</feature>
<comment type="caution">
    <text evidence="3">The sequence shown here is derived from an EMBL/GenBank/DDBJ whole genome shotgun (WGS) entry which is preliminary data.</text>
</comment>
<accession>A0A0C1K551</accession>
<feature type="transmembrane region" description="Helical" evidence="1">
    <location>
        <begin position="7"/>
        <end position="23"/>
    </location>
</feature>